<dbReference type="Pfam" id="PF11573">
    <property type="entry name" value="Med23"/>
    <property type="match status" value="1"/>
</dbReference>
<dbReference type="PANTHER" id="PTHR12691">
    <property type="entry name" value="MEDIATOR OF RNA POLYMERASE II TRANSCRIPTION SUBUNIT 23"/>
    <property type="match status" value="1"/>
</dbReference>
<dbReference type="GO" id="GO:0005667">
    <property type="term" value="C:transcription regulator complex"/>
    <property type="evidence" value="ECO:0007669"/>
    <property type="project" value="TreeGrafter"/>
</dbReference>
<dbReference type="InterPro" id="IPR021629">
    <property type="entry name" value="Mediator_Med23"/>
</dbReference>
<evidence type="ECO:0000256" key="1">
    <source>
        <dbReference type="ARBA" id="ARBA00004123"/>
    </source>
</evidence>
<comment type="similarity">
    <text evidence="2">Belongs to the Mediator complex subunit 23 family.</text>
</comment>
<dbReference type="GO" id="GO:0006357">
    <property type="term" value="P:regulation of transcription by RNA polymerase II"/>
    <property type="evidence" value="ECO:0007669"/>
    <property type="project" value="TreeGrafter"/>
</dbReference>
<evidence type="ECO:0000256" key="4">
    <source>
        <dbReference type="ARBA" id="ARBA00023163"/>
    </source>
</evidence>
<keyword evidence="5" id="KW-0539">Nucleus</keyword>
<name>A0A8H4A8J0_GIGMA</name>
<dbReference type="Proteomes" id="UP000439903">
    <property type="component" value="Unassembled WGS sequence"/>
</dbReference>
<keyword evidence="3" id="KW-0805">Transcription regulation</keyword>
<protein>
    <submittedName>
        <fullName evidence="6">Mediator complex subunit 23-domain-containing protein</fullName>
    </submittedName>
</protein>
<gene>
    <name evidence="6" type="ORF">F8M41_000545</name>
</gene>
<evidence type="ECO:0000313" key="7">
    <source>
        <dbReference type="Proteomes" id="UP000439903"/>
    </source>
</evidence>
<keyword evidence="4" id="KW-0804">Transcription</keyword>
<proteinExistence type="inferred from homology"/>
<evidence type="ECO:0000256" key="3">
    <source>
        <dbReference type="ARBA" id="ARBA00023015"/>
    </source>
</evidence>
<sequence>MSRNTDLATEFKTSLLNALQSREKSEQDLFQSQSSEVTFAGIFDSPSKRSKNDKIIEKKDDFELVLDTSDDITKLVQEFFKASLAVGNTGELVNYIISLLTIDPQSWERITLILSIFNGLITDTPTTFGLLLALGGDISQQSSTLQPVMHITIPQIFKDIAALLDISCTELWMGVLSFMRTILQQNPRAMVDIPPDLATDIITIILRQIDGLPPFLDKQKYKCVEKGRQMIETFLIGKDCGGTGCVSHFQVIEQLQTIYGMPVLGRFISVHWSMEQFVNELCQRRKRLAFLMIPPDASWPLISQHSRSHEYIDITHLPIYQAFSCDYEQFIDEGHATKFSSRFRDLLFQRTSIEEFKAMIKSIKSSTQGIEHMRTAFFDKVHNVIMSIQSQSNFEEPRIDQHSNEDILFPENLGFWELIIELGDQLFGLVATDRLKYEDVLSKFYYMVHPKRGEHHKAVPKDNTLIWLLIQLFYMDKVGTVISEDLKSDERLFKMLIQLYNEQQIRSRDSFFLRDLALQCAVTAQQVNIREATNIKHRYPQLGAALHYMPLFHYLKKDFEKYKANVQKHDLFRNLSIQEMIKISIASQISKNVVADTLFSCLVPARLEFESGKLGFPDAKFLKGGIIEYKLLDLINVTSKYRLIELIYKMSLDGDNAPKYPKDVAEHKITCVSPYVLDVLYKTVYSAPWSLEPLVKEILEKLKHFDKVSKISVEGGTSQLTEIALRWKHTILQILCHRFHRFLKHSAKAPDLLHYIKYSVSHLGYRQTYRDAELFALHIMMMQTDVKFIKSLSDPNRDKQIWFPESELLARYMIYTMARLIKLRGVGDVPDIINVILEIYPHPIQWSDTTLSFFPEPLRSQLAAQQMTIGMTVSSISFTDKDMNSALQVGNLFKLFMDQALNTEDETTLQEHYSKLENQPIFLCSLWKIGCGRKILNPDMMSTLRKVLLQFPPSRMATYTMTLIDFIIEMIERDPNGSPVDVCCKMLDELIWKYQILALEHVLFALVKGHSEVNATAIGILDYLLFKSEEFSGRVEYFISLKFSHRYWTEDNHHDKLTNYLERYPEYFQYEAFAMDGYETVNKSLDPPLVTNMPIYYTTVIRRSLPILDIVIGRLIEFGQQEMLAKLLDKYGPLYRYHQTPLAFVRDLLHYYYSAPALRDQSISTRLIKLLDFDEYDIDSQLLQYGSGNDGFLVELFDITYFEKVFQKLADSMSPDTCAPKTDAKFPERHFREIPNPVVLALHIACIEVLATTIPSDQIVKDTLDIITSMNGRKNMSVQPMVMHAMGLLYSFLPTEDFLYQMFDKVVLIITTDPHLKEFSQPFNLIKREQSQSSLSYLDHASYQSDPLQPWPFLPSTRAFSAMFPYIFNEYASNLHNFGTNVANSLLTFIHSLLHYSNIDDIQILLTKLLTVGDGINTDVQILYLCALIGPVIHRLLENHILVLTSYILHIIQLLNSVTLNIELVNCGDTTLALEQIYDFLYFVKPIIINDPDSYASAQQTIRLMKVPVQSRLFGYLV</sequence>
<dbReference type="EMBL" id="WTPW01001040">
    <property type="protein sequence ID" value="KAF0460888.1"/>
    <property type="molecule type" value="Genomic_DNA"/>
</dbReference>
<dbReference type="PANTHER" id="PTHR12691:SF10">
    <property type="entry name" value="MEDIATOR OF RNA POLYMERASE II TRANSCRIPTION SUBUNIT 23"/>
    <property type="match status" value="1"/>
</dbReference>
<comment type="caution">
    <text evidence="6">The sequence shown here is derived from an EMBL/GenBank/DDBJ whole genome shotgun (WGS) entry which is preliminary data.</text>
</comment>
<organism evidence="6 7">
    <name type="scientific">Gigaspora margarita</name>
    <dbReference type="NCBI Taxonomy" id="4874"/>
    <lineage>
        <taxon>Eukaryota</taxon>
        <taxon>Fungi</taxon>
        <taxon>Fungi incertae sedis</taxon>
        <taxon>Mucoromycota</taxon>
        <taxon>Glomeromycotina</taxon>
        <taxon>Glomeromycetes</taxon>
        <taxon>Diversisporales</taxon>
        <taxon>Gigasporaceae</taxon>
        <taxon>Gigaspora</taxon>
    </lineage>
</organism>
<evidence type="ECO:0000313" key="6">
    <source>
        <dbReference type="EMBL" id="KAF0460888.1"/>
    </source>
</evidence>
<reference evidence="6 7" key="1">
    <citation type="journal article" date="2019" name="Environ. Microbiol.">
        <title>At the nexus of three kingdoms: the genome of the mycorrhizal fungus Gigaspora margarita provides insights into plant, endobacterial and fungal interactions.</title>
        <authorList>
            <person name="Venice F."/>
            <person name="Ghignone S."/>
            <person name="Salvioli di Fossalunga A."/>
            <person name="Amselem J."/>
            <person name="Novero M."/>
            <person name="Xianan X."/>
            <person name="Sedzielewska Toro K."/>
            <person name="Morin E."/>
            <person name="Lipzen A."/>
            <person name="Grigoriev I.V."/>
            <person name="Henrissat B."/>
            <person name="Martin F.M."/>
            <person name="Bonfante P."/>
        </authorList>
    </citation>
    <scope>NUCLEOTIDE SEQUENCE [LARGE SCALE GENOMIC DNA]</scope>
    <source>
        <strain evidence="6 7">BEG34</strain>
    </source>
</reference>
<evidence type="ECO:0000256" key="5">
    <source>
        <dbReference type="ARBA" id="ARBA00023242"/>
    </source>
</evidence>
<comment type="subcellular location">
    <subcellularLocation>
        <location evidence="1">Nucleus</location>
    </subcellularLocation>
</comment>
<evidence type="ECO:0000256" key="2">
    <source>
        <dbReference type="ARBA" id="ARBA00010222"/>
    </source>
</evidence>
<dbReference type="GO" id="GO:0016592">
    <property type="term" value="C:mediator complex"/>
    <property type="evidence" value="ECO:0007669"/>
    <property type="project" value="TreeGrafter"/>
</dbReference>
<keyword evidence="7" id="KW-1185">Reference proteome</keyword>
<dbReference type="GO" id="GO:0010628">
    <property type="term" value="P:positive regulation of gene expression"/>
    <property type="evidence" value="ECO:0007669"/>
    <property type="project" value="TreeGrafter"/>
</dbReference>
<dbReference type="OrthoDB" id="9982951at2759"/>
<accession>A0A8H4A8J0</accession>